<protein>
    <recommendedName>
        <fullName evidence="3">Orphan protein</fullName>
    </recommendedName>
</protein>
<keyword evidence="2" id="KW-1185">Reference proteome</keyword>
<proteinExistence type="predicted"/>
<gene>
    <name evidence="1" type="ORF">PPIS_a2669</name>
</gene>
<reference evidence="1 2" key="1">
    <citation type="submission" date="2015-06" db="EMBL/GenBank/DDBJ databases">
        <authorList>
            <person name="Xie B.-B."/>
            <person name="Rong J.-C."/>
            <person name="Qin Q.-L."/>
            <person name="Zhang Y.-Z."/>
        </authorList>
    </citation>
    <scope>NUCLEOTIDE SEQUENCE [LARGE SCALE GENOMIC DNA]</scope>
    <source>
        <strain evidence="1 2">JCM 20779</strain>
    </source>
</reference>
<name>A0ABM6NF95_PSEO7</name>
<organism evidence="1 2">
    <name type="scientific">Pseudoalteromonas piscicida</name>
    <dbReference type="NCBI Taxonomy" id="43662"/>
    <lineage>
        <taxon>Bacteria</taxon>
        <taxon>Pseudomonadati</taxon>
        <taxon>Pseudomonadota</taxon>
        <taxon>Gammaproteobacteria</taxon>
        <taxon>Alteromonadales</taxon>
        <taxon>Pseudoalteromonadaceae</taxon>
        <taxon>Pseudoalteromonas</taxon>
    </lineage>
</organism>
<evidence type="ECO:0000313" key="1">
    <source>
        <dbReference type="EMBL" id="ATD07595.1"/>
    </source>
</evidence>
<dbReference type="Proteomes" id="UP000016521">
    <property type="component" value="Chromosome I"/>
</dbReference>
<evidence type="ECO:0000313" key="2">
    <source>
        <dbReference type="Proteomes" id="UP000016521"/>
    </source>
</evidence>
<evidence type="ECO:0008006" key="3">
    <source>
        <dbReference type="Google" id="ProtNLM"/>
    </source>
</evidence>
<dbReference type="EMBL" id="CP011924">
    <property type="protein sequence ID" value="ATD07595.1"/>
    <property type="molecule type" value="Genomic_DNA"/>
</dbReference>
<sequence>MQVALQNRDNANNINTVQSTKSVTLAIFNHSAINQEPA</sequence>
<accession>A0ABM6NF95</accession>